<dbReference type="AlphaFoldDB" id="A0A3M0K430"/>
<keyword evidence="2" id="KW-1185">Reference proteome</keyword>
<dbReference type="EMBL" id="QRBI01000119">
    <property type="protein sequence ID" value="RMC07946.1"/>
    <property type="molecule type" value="Genomic_DNA"/>
</dbReference>
<dbReference type="Proteomes" id="UP000269221">
    <property type="component" value="Unassembled WGS sequence"/>
</dbReference>
<reference evidence="1 2" key="1">
    <citation type="submission" date="2018-07" db="EMBL/GenBank/DDBJ databases">
        <title>A high quality draft genome assembly of the barn swallow (H. rustica rustica).</title>
        <authorList>
            <person name="Formenti G."/>
            <person name="Chiara M."/>
            <person name="Poveda L."/>
            <person name="Francoijs K.-J."/>
            <person name="Bonisoli-Alquati A."/>
            <person name="Canova L."/>
            <person name="Gianfranceschi L."/>
            <person name="Horner D.S."/>
            <person name="Saino N."/>
        </authorList>
    </citation>
    <scope>NUCLEOTIDE SEQUENCE [LARGE SCALE GENOMIC DNA]</scope>
    <source>
        <strain evidence="1">Chelidonia</strain>
        <tissue evidence="1">Blood</tissue>
    </source>
</reference>
<comment type="caution">
    <text evidence="1">The sequence shown here is derived from an EMBL/GenBank/DDBJ whole genome shotgun (WGS) entry which is preliminary data.</text>
</comment>
<gene>
    <name evidence="1" type="ORF">DUI87_15417</name>
</gene>
<name>A0A3M0K430_HIRRU</name>
<sequence length="338" mass="37482">MDSPGWMENPDWIPGKNWNGFTQLEGKPGLDFWQKLEWIHPVGAKTRTGFLAKTGMDSPGWSENPDWIPGKNWNGFTRLERKPGLVGFSENPDWIPGKNWNGFENPGWMDSPKNPDWIPGKNWNGFTRLERKNWIHPGAKTRTGFLAKTGMDSPGWLEQKLEPVGGKPGLDSWQKLEWIHPVGAKTWTGLPPENWNGVAWLDSPNLTFQKVPDNFHLILSHMPFFGALNTSQHSHATAPLVTHQSPHCLNQGPPKYKGCASLSSASTAELLFLGCWSERKAASRHSSAGPHTPASTAVVLQQAAGAELLWDLELQSCPACPACVTQSCKHSQSTVCRL</sequence>
<evidence type="ECO:0000313" key="2">
    <source>
        <dbReference type="Proteomes" id="UP000269221"/>
    </source>
</evidence>
<proteinExistence type="predicted"/>
<dbReference type="OrthoDB" id="4760524at2759"/>
<evidence type="ECO:0000313" key="1">
    <source>
        <dbReference type="EMBL" id="RMC07946.1"/>
    </source>
</evidence>
<organism evidence="1 2">
    <name type="scientific">Hirundo rustica rustica</name>
    <dbReference type="NCBI Taxonomy" id="333673"/>
    <lineage>
        <taxon>Eukaryota</taxon>
        <taxon>Metazoa</taxon>
        <taxon>Chordata</taxon>
        <taxon>Craniata</taxon>
        <taxon>Vertebrata</taxon>
        <taxon>Euteleostomi</taxon>
        <taxon>Archelosauria</taxon>
        <taxon>Archosauria</taxon>
        <taxon>Dinosauria</taxon>
        <taxon>Saurischia</taxon>
        <taxon>Theropoda</taxon>
        <taxon>Coelurosauria</taxon>
        <taxon>Aves</taxon>
        <taxon>Neognathae</taxon>
        <taxon>Neoaves</taxon>
        <taxon>Telluraves</taxon>
        <taxon>Australaves</taxon>
        <taxon>Passeriformes</taxon>
        <taxon>Sylvioidea</taxon>
        <taxon>Hirundinidae</taxon>
        <taxon>Hirundo</taxon>
    </lineage>
</organism>
<accession>A0A3M0K430</accession>
<protein>
    <submittedName>
        <fullName evidence="1">Uncharacterized protein</fullName>
    </submittedName>
</protein>